<gene>
    <name evidence="2" type="ORF">GCM10025874_04860</name>
</gene>
<feature type="transmembrane region" description="Helical" evidence="1">
    <location>
        <begin position="69"/>
        <end position="86"/>
    </location>
</feature>
<protein>
    <submittedName>
        <fullName evidence="2">Uncharacterized protein</fullName>
    </submittedName>
</protein>
<dbReference type="EMBL" id="BSUL01000001">
    <property type="protein sequence ID" value="GMA27233.1"/>
    <property type="molecule type" value="Genomic_DNA"/>
</dbReference>
<dbReference type="AlphaFoldDB" id="A0AA37UDS4"/>
<evidence type="ECO:0000313" key="2">
    <source>
        <dbReference type="EMBL" id="GMA27233.1"/>
    </source>
</evidence>
<comment type="caution">
    <text evidence="2">The sequence shown here is derived from an EMBL/GenBank/DDBJ whole genome shotgun (WGS) entry which is preliminary data.</text>
</comment>
<organism evidence="2 3">
    <name type="scientific">Arenivirga flava</name>
    <dbReference type="NCBI Taxonomy" id="1930060"/>
    <lineage>
        <taxon>Bacteria</taxon>
        <taxon>Bacillati</taxon>
        <taxon>Actinomycetota</taxon>
        <taxon>Actinomycetes</taxon>
        <taxon>Micrococcales</taxon>
        <taxon>Microbacteriaceae</taxon>
        <taxon>Arenivirga</taxon>
    </lineage>
</organism>
<keyword evidence="3" id="KW-1185">Reference proteome</keyword>
<keyword evidence="1" id="KW-1133">Transmembrane helix</keyword>
<accession>A0AA37UDS4</accession>
<dbReference type="RefSeq" id="WP_284229677.1">
    <property type="nucleotide sequence ID" value="NZ_BSUL01000001.1"/>
</dbReference>
<reference evidence="2 3" key="1">
    <citation type="journal article" date="2014" name="Int. J. Syst. Evol. Microbiol.">
        <title>Complete genome sequence of Corynebacterium casei LMG S-19264T (=DSM 44701T), isolated from a smear-ripened cheese.</title>
        <authorList>
            <consortium name="US DOE Joint Genome Institute (JGI-PGF)"/>
            <person name="Walter F."/>
            <person name="Albersmeier A."/>
            <person name="Kalinowski J."/>
            <person name="Ruckert C."/>
        </authorList>
    </citation>
    <scope>NUCLEOTIDE SEQUENCE [LARGE SCALE GENOMIC DNA]</scope>
    <source>
        <strain evidence="2 3">NBRC 112289</strain>
    </source>
</reference>
<feature type="transmembrane region" description="Helical" evidence="1">
    <location>
        <begin position="41"/>
        <end position="63"/>
    </location>
</feature>
<name>A0AA37UDS4_9MICO</name>
<keyword evidence="1" id="KW-0812">Transmembrane</keyword>
<keyword evidence="1" id="KW-0472">Membrane</keyword>
<evidence type="ECO:0000256" key="1">
    <source>
        <dbReference type="SAM" id="Phobius"/>
    </source>
</evidence>
<evidence type="ECO:0000313" key="3">
    <source>
        <dbReference type="Proteomes" id="UP001157160"/>
    </source>
</evidence>
<dbReference type="Proteomes" id="UP001157160">
    <property type="component" value="Unassembled WGS sequence"/>
</dbReference>
<sequence length="255" mass="27014">MTSATPPGELDRRWAEHLGAGGRHDAVLSPRLLARARRWNTGSIVGALLASIVVVVLLAVVIVSGYGHVSFFVVGGLFLLAMIFTVRKSLRLRHRNLRRAAVGGTTVSVGAEGITLPRIRSLPWSMVRGVILYDDSARNRAQRSVPIVGWGAAMAMNGGDGSIAATLAFHDGEAVRALVQPPEDAKLVRLWSKDSTGRTPGDLTLTLDVVMETDEVARLGAALTGAAALHGVPVYRPTSTGEYALLIGKVVEGRA</sequence>
<proteinExistence type="predicted"/>